<sequence length="98" mass="11307">MEEVNRCQKSPRSWRRWNSWRIWPGGSTGVTPERFCSMPSLMGSKIESLMRFVEELPGALIGDRPVLLNDVNPTSFLAIRNTNRDVLRSDPSRFSLRL</sequence>
<evidence type="ECO:0000313" key="2">
    <source>
        <dbReference type="Proteomes" id="UP000000311"/>
    </source>
</evidence>
<dbReference type="Proteomes" id="UP000000311">
    <property type="component" value="Unassembled WGS sequence"/>
</dbReference>
<name>E2A8S8_CAMFO</name>
<dbReference type="EMBL" id="GL437663">
    <property type="protein sequence ID" value="EFN70157.1"/>
    <property type="molecule type" value="Genomic_DNA"/>
</dbReference>
<dbReference type="AlphaFoldDB" id="E2A8S8"/>
<organism evidence="2">
    <name type="scientific">Camponotus floridanus</name>
    <name type="common">Florida carpenter ant</name>
    <dbReference type="NCBI Taxonomy" id="104421"/>
    <lineage>
        <taxon>Eukaryota</taxon>
        <taxon>Metazoa</taxon>
        <taxon>Ecdysozoa</taxon>
        <taxon>Arthropoda</taxon>
        <taxon>Hexapoda</taxon>
        <taxon>Insecta</taxon>
        <taxon>Pterygota</taxon>
        <taxon>Neoptera</taxon>
        <taxon>Endopterygota</taxon>
        <taxon>Hymenoptera</taxon>
        <taxon>Apocrita</taxon>
        <taxon>Aculeata</taxon>
        <taxon>Formicoidea</taxon>
        <taxon>Formicidae</taxon>
        <taxon>Formicinae</taxon>
        <taxon>Camponotus</taxon>
    </lineage>
</organism>
<keyword evidence="2" id="KW-1185">Reference proteome</keyword>
<proteinExistence type="predicted"/>
<gene>
    <name evidence="1" type="ORF">EAG_01474</name>
</gene>
<evidence type="ECO:0000313" key="1">
    <source>
        <dbReference type="EMBL" id="EFN70157.1"/>
    </source>
</evidence>
<dbReference type="InParanoid" id="E2A8S8"/>
<protein>
    <submittedName>
        <fullName evidence="1">Uncharacterized protein</fullName>
    </submittedName>
</protein>
<reference evidence="1 2" key="1">
    <citation type="journal article" date="2010" name="Science">
        <title>Genomic comparison of the ants Camponotus floridanus and Harpegnathos saltator.</title>
        <authorList>
            <person name="Bonasio R."/>
            <person name="Zhang G."/>
            <person name="Ye C."/>
            <person name="Mutti N.S."/>
            <person name="Fang X."/>
            <person name="Qin N."/>
            <person name="Donahue G."/>
            <person name="Yang P."/>
            <person name="Li Q."/>
            <person name="Li C."/>
            <person name="Zhang P."/>
            <person name="Huang Z."/>
            <person name="Berger S.L."/>
            <person name="Reinberg D."/>
            <person name="Wang J."/>
            <person name="Liebig J."/>
        </authorList>
    </citation>
    <scope>NUCLEOTIDE SEQUENCE [LARGE SCALE GENOMIC DNA]</scope>
    <source>
        <strain evidence="2">C129</strain>
    </source>
</reference>
<accession>E2A8S8</accession>